<evidence type="ECO:0000313" key="2">
    <source>
        <dbReference type="EMBL" id="RMC15135.1"/>
    </source>
</evidence>
<evidence type="ECO:0000313" key="3">
    <source>
        <dbReference type="Proteomes" id="UP000269221"/>
    </source>
</evidence>
<feature type="region of interest" description="Disordered" evidence="1">
    <location>
        <begin position="1"/>
        <end position="68"/>
    </location>
</feature>
<name>A0A3M0KPT4_HIRRU</name>
<accession>A0A3M0KPT4</accession>
<feature type="compositionally biased region" description="Polar residues" evidence="1">
    <location>
        <begin position="55"/>
        <end position="64"/>
    </location>
</feature>
<dbReference type="OrthoDB" id="10013407at2759"/>
<dbReference type="EMBL" id="QRBI01000104">
    <property type="protein sequence ID" value="RMC15135.1"/>
    <property type="molecule type" value="Genomic_DNA"/>
</dbReference>
<sequence>MNRVHGSVQHRQRTEHGWGAGSEDRGRTEMGLEPGVDGAFSRERREPSWVKGQRPPQQVPNNTRLGGVADTSECCAALQKDPDRLERGAEKNHLKFYKAQNRYILFAFGGKENVAILSWRQDEKFWVS</sequence>
<keyword evidence="3" id="KW-1185">Reference proteome</keyword>
<protein>
    <submittedName>
        <fullName evidence="2">Uncharacterized protein</fullName>
    </submittedName>
</protein>
<gene>
    <name evidence="2" type="ORF">DUI87_07317</name>
</gene>
<comment type="caution">
    <text evidence="2">The sequence shown here is derived from an EMBL/GenBank/DDBJ whole genome shotgun (WGS) entry which is preliminary data.</text>
</comment>
<reference evidence="2 3" key="1">
    <citation type="submission" date="2018-07" db="EMBL/GenBank/DDBJ databases">
        <title>A high quality draft genome assembly of the barn swallow (H. rustica rustica).</title>
        <authorList>
            <person name="Formenti G."/>
            <person name="Chiara M."/>
            <person name="Poveda L."/>
            <person name="Francoijs K.-J."/>
            <person name="Bonisoli-Alquati A."/>
            <person name="Canova L."/>
            <person name="Gianfranceschi L."/>
            <person name="Horner D.S."/>
            <person name="Saino N."/>
        </authorList>
    </citation>
    <scope>NUCLEOTIDE SEQUENCE [LARGE SCALE GENOMIC DNA]</scope>
    <source>
        <strain evidence="2">Chelidonia</strain>
        <tissue evidence="2">Blood</tissue>
    </source>
</reference>
<dbReference type="AlphaFoldDB" id="A0A3M0KPT4"/>
<organism evidence="2 3">
    <name type="scientific">Hirundo rustica rustica</name>
    <dbReference type="NCBI Taxonomy" id="333673"/>
    <lineage>
        <taxon>Eukaryota</taxon>
        <taxon>Metazoa</taxon>
        <taxon>Chordata</taxon>
        <taxon>Craniata</taxon>
        <taxon>Vertebrata</taxon>
        <taxon>Euteleostomi</taxon>
        <taxon>Archelosauria</taxon>
        <taxon>Archosauria</taxon>
        <taxon>Dinosauria</taxon>
        <taxon>Saurischia</taxon>
        <taxon>Theropoda</taxon>
        <taxon>Coelurosauria</taxon>
        <taxon>Aves</taxon>
        <taxon>Neognathae</taxon>
        <taxon>Neoaves</taxon>
        <taxon>Telluraves</taxon>
        <taxon>Australaves</taxon>
        <taxon>Passeriformes</taxon>
        <taxon>Sylvioidea</taxon>
        <taxon>Hirundinidae</taxon>
        <taxon>Hirundo</taxon>
    </lineage>
</organism>
<proteinExistence type="predicted"/>
<evidence type="ECO:0000256" key="1">
    <source>
        <dbReference type="SAM" id="MobiDB-lite"/>
    </source>
</evidence>
<dbReference type="Proteomes" id="UP000269221">
    <property type="component" value="Unassembled WGS sequence"/>
</dbReference>
<feature type="compositionally biased region" description="Basic and acidic residues" evidence="1">
    <location>
        <begin position="12"/>
        <end position="30"/>
    </location>
</feature>